<dbReference type="EMBL" id="PDUD01000055">
    <property type="protein sequence ID" value="PHN01453.1"/>
    <property type="molecule type" value="Genomic_DNA"/>
</dbReference>
<dbReference type="SMART" id="SM00758">
    <property type="entry name" value="PA14"/>
    <property type="match status" value="1"/>
</dbReference>
<feature type="domain" description="PA14" evidence="2">
    <location>
        <begin position="266"/>
        <end position="405"/>
    </location>
</feature>
<accession>A0A2D0N165</accession>
<dbReference type="Gene3D" id="2.60.120.560">
    <property type="entry name" value="Exo-inulinase, domain 1"/>
    <property type="match status" value="1"/>
</dbReference>
<dbReference type="Gene3D" id="2.60.120.380">
    <property type="match status" value="1"/>
</dbReference>
<name>A0A2D0N165_FLAN2</name>
<evidence type="ECO:0000259" key="2">
    <source>
        <dbReference type="PROSITE" id="PS51820"/>
    </source>
</evidence>
<keyword evidence="1" id="KW-0732">Signal</keyword>
<dbReference type="AlphaFoldDB" id="A0A2D0N165"/>
<dbReference type="InterPro" id="IPR010496">
    <property type="entry name" value="AL/BT2_dom"/>
</dbReference>
<dbReference type="PROSITE" id="PS51820">
    <property type="entry name" value="PA14"/>
    <property type="match status" value="1"/>
</dbReference>
<feature type="chain" id="PRO_5012045012" description="PA14 domain-containing protein" evidence="1">
    <location>
        <begin position="26"/>
        <end position="631"/>
    </location>
</feature>
<dbReference type="GO" id="GO:0016787">
    <property type="term" value="F:hydrolase activity"/>
    <property type="evidence" value="ECO:0007669"/>
    <property type="project" value="InterPro"/>
</dbReference>
<comment type="caution">
    <text evidence="3">The sequence shown here is derived from an EMBL/GenBank/DDBJ whole genome shotgun (WGS) entry which is preliminary data.</text>
</comment>
<gene>
    <name evidence="3" type="ORF">CRP01_37340</name>
</gene>
<protein>
    <recommendedName>
        <fullName evidence="2">PA14 domain-containing protein</fullName>
    </recommendedName>
</protein>
<dbReference type="OrthoDB" id="938897at2"/>
<dbReference type="Pfam" id="PF06439">
    <property type="entry name" value="3keto-disac_hyd"/>
    <property type="match status" value="1"/>
</dbReference>
<sequence>MRKSNLNMKFLAGLFTILLALSCQSGVEEVTTQEEEQEAPSELPFTSLALDDMSAFREVAGNWSVVGSVLSDHTQEQNIATEAGTGVLVNQNDDTNKDALATTWEHGDLELKLEFMMPKNSNSGIYFQGRYEVQLLDSWLKESPNFGDVGGIYERWDDAKPEGQQGYEGIAPNANAAKAPGLWQEFHIIFRAPRFDASGNKTENARFEKVVLNGIVIHEDMEVTGPTRAAFFEDEAPTGPLMIQGDHGPVAFRNVAYKRYFDEPSLDLANIKYQYFEIEGPITQLPDFDTMTVVKEGTTDSLLYRKLSERNEQVAYIFTGELQVPKAGDYLFTVYSDDGSQLFLDGDMLVDNDGKHDYEPKSGLIQLSEGSHEFRLTYFNNTWGQGLTVMYEGPEMRKQALLSEVRGGSRRDRPVMKIVPEEDPEMVRSFVMHQGKKLTHAMSVGDPSGLHYSLDLRRGALLQFWRGEFADVTEMWYQRGQPQLLQPLAMAVAANAGHLAAELSGSDAAYPTDQDDQLSLKAYDINEDNEPVFNYAVGGTIVSDHYEPADDGQELIRTIRTEKGSDKLFTRLAADDYIKPVGNGYYSVGGRYYIRFLDDSVKPVIRENGGHEEMLFALTDSSKEVKYAILW</sequence>
<dbReference type="PROSITE" id="PS51257">
    <property type="entry name" value="PROKAR_LIPOPROTEIN"/>
    <property type="match status" value="1"/>
</dbReference>
<dbReference type="Proteomes" id="UP000223913">
    <property type="component" value="Unassembled WGS sequence"/>
</dbReference>
<reference evidence="3 4" key="1">
    <citation type="submission" date="2017-10" db="EMBL/GenBank/DDBJ databases">
        <title>The draft genome sequence of Lewinella nigricans NBRC 102662.</title>
        <authorList>
            <person name="Wang K."/>
        </authorList>
    </citation>
    <scope>NUCLEOTIDE SEQUENCE [LARGE SCALE GENOMIC DNA]</scope>
    <source>
        <strain evidence="3 4">NBRC 102662</strain>
    </source>
</reference>
<evidence type="ECO:0000313" key="3">
    <source>
        <dbReference type="EMBL" id="PHN01453.1"/>
    </source>
</evidence>
<evidence type="ECO:0000256" key="1">
    <source>
        <dbReference type="SAM" id="SignalP"/>
    </source>
</evidence>
<keyword evidence="4" id="KW-1185">Reference proteome</keyword>
<feature type="signal peptide" evidence="1">
    <location>
        <begin position="1"/>
        <end position="25"/>
    </location>
</feature>
<dbReference type="InterPro" id="IPR037524">
    <property type="entry name" value="PA14/GLEYA"/>
</dbReference>
<dbReference type="InterPro" id="IPR011658">
    <property type="entry name" value="PA14_dom"/>
</dbReference>
<organism evidence="3 4">
    <name type="scientific">Flavilitoribacter nigricans (strain ATCC 23147 / DSM 23189 / NBRC 102662 / NCIMB 1420 / SS-2)</name>
    <name type="common">Lewinella nigricans</name>
    <dbReference type="NCBI Taxonomy" id="1122177"/>
    <lineage>
        <taxon>Bacteria</taxon>
        <taxon>Pseudomonadati</taxon>
        <taxon>Bacteroidota</taxon>
        <taxon>Saprospiria</taxon>
        <taxon>Saprospirales</taxon>
        <taxon>Lewinellaceae</taxon>
        <taxon>Flavilitoribacter</taxon>
    </lineage>
</organism>
<dbReference type="SUPFAM" id="SSF56988">
    <property type="entry name" value="Anthrax protective antigen"/>
    <property type="match status" value="1"/>
</dbReference>
<dbReference type="Pfam" id="PF07691">
    <property type="entry name" value="PA14"/>
    <property type="match status" value="1"/>
</dbReference>
<evidence type="ECO:0000313" key="4">
    <source>
        <dbReference type="Proteomes" id="UP000223913"/>
    </source>
</evidence>
<proteinExistence type="predicted"/>